<dbReference type="Gene3D" id="3.30.40.10">
    <property type="entry name" value="Zinc/RING finger domain, C3HC4 (zinc finger)"/>
    <property type="match status" value="1"/>
</dbReference>
<dbReference type="GO" id="GO:0051301">
    <property type="term" value="P:cell division"/>
    <property type="evidence" value="ECO:0007669"/>
    <property type="project" value="UniProtKB-KW"/>
</dbReference>
<comment type="function">
    <text evidence="10">Modulates chromatin structure and DNA damage response by regulating key determinants of chromatin compaction and DNA damage response. Binds H3K4me3-containing chromatin and promotes DNA condensation by recruiting corepressors such as TRIM28 and H3K9 methyltransferase SETDB1. Required for normal chromosome condensation during the early stages of mitosis. Required for normal chromosome separation during mitosis. Increases both chromatin-associated levels and activity of H3K9 methyltransferases, such as SETDB1, thus enhancing H3K9 trimethylation. Essential for testicular stem-cell differentiation and sustained spermatogenesis.</text>
</comment>
<feature type="compositionally biased region" description="Low complexity" evidence="12">
    <location>
        <begin position="1"/>
        <end position="35"/>
    </location>
</feature>
<evidence type="ECO:0000256" key="1">
    <source>
        <dbReference type="ARBA" id="ARBA00004642"/>
    </source>
</evidence>
<dbReference type="OrthoDB" id="79252at2759"/>
<evidence type="ECO:0000256" key="6">
    <source>
        <dbReference type="ARBA" id="ARBA00022833"/>
    </source>
</evidence>
<dbReference type="Pfam" id="PF20826">
    <property type="entry name" value="PHD_5"/>
    <property type="match status" value="1"/>
</dbReference>
<dbReference type="SUPFAM" id="SSF57903">
    <property type="entry name" value="FYVE/PHD zinc finger"/>
    <property type="match status" value="1"/>
</dbReference>
<protein>
    <recommendedName>
        <fullName evidence="11">PHD finger protein 13</fullName>
    </recommendedName>
</protein>
<evidence type="ECO:0000256" key="8">
    <source>
        <dbReference type="ARBA" id="ARBA00023242"/>
    </source>
</evidence>
<dbReference type="GO" id="GO:0003682">
    <property type="term" value="F:chromatin binding"/>
    <property type="evidence" value="ECO:0007669"/>
    <property type="project" value="TreeGrafter"/>
</dbReference>
<evidence type="ECO:0000313" key="14">
    <source>
        <dbReference type="EMBL" id="GCB61640.1"/>
    </source>
</evidence>
<keyword evidence="7" id="KW-0156">Chromatin regulator</keyword>
<evidence type="ECO:0000256" key="5">
    <source>
        <dbReference type="ARBA" id="ARBA00022776"/>
    </source>
</evidence>
<keyword evidence="15" id="KW-1185">Reference proteome</keyword>
<evidence type="ECO:0000313" key="15">
    <source>
        <dbReference type="Proteomes" id="UP000288216"/>
    </source>
</evidence>
<feature type="domain" description="Zinc finger PHD-type" evidence="13">
    <location>
        <begin position="169"/>
        <end position="213"/>
    </location>
</feature>
<evidence type="ECO:0000256" key="3">
    <source>
        <dbReference type="ARBA" id="ARBA00022723"/>
    </source>
</evidence>
<comment type="subcellular location">
    <subcellularLocation>
        <location evidence="1">Nucleus</location>
        <location evidence="1">Nucleoplasm</location>
    </subcellularLocation>
</comment>
<dbReference type="PANTHER" id="PTHR14571">
    <property type="entry name" value="HISTONE-LYSINE N-METHYLTRANSFERASE SET-26-RELATED"/>
    <property type="match status" value="1"/>
</dbReference>
<keyword evidence="4" id="KW-0863">Zinc-finger</keyword>
<evidence type="ECO:0000256" key="11">
    <source>
        <dbReference type="ARBA" id="ARBA00068751"/>
    </source>
</evidence>
<dbReference type="GO" id="GO:0008270">
    <property type="term" value="F:zinc ion binding"/>
    <property type="evidence" value="ECO:0007669"/>
    <property type="project" value="UniProtKB-KW"/>
</dbReference>
<comment type="caution">
    <text evidence="14">The sequence shown here is derived from an EMBL/GenBank/DDBJ whole genome shotgun (WGS) entry which is preliminary data.</text>
</comment>
<dbReference type="GO" id="GO:0006325">
    <property type="term" value="P:chromatin organization"/>
    <property type="evidence" value="ECO:0007669"/>
    <property type="project" value="UniProtKB-KW"/>
</dbReference>
<keyword evidence="8" id="KW-0539">Nucleus</keyword>
<gene>
    <name evidence="14" type="ORF">scyTo_0004130</name>
</gene>
<dbReference type="GO" id="GO:0007076">
    <property type="term" value="P:mitotic chromosome condensation"/>
    <property type="evidence" value="ECO:0007669"/>
    <property type="project" value="TreeGrafter"/>
</dbReference>
<reference evidence="14 15" key="1">
    <citation type="journal article" date="2018" name="Nat. Ecol. Evol.">
        <title>Shark genomes provide insights into elasmobranch evolution and the origin of vertebrates.</title>
        <authorList>
            <person name="Hara Y"/>
            <person name="Yamaguchi K"/>
            <person name="Onimaru K"/>
            <person name="Kadota M"/>
            <person name="Koyanagi M"/>
            <person name="Keeley SD"/>
            <person name="Tatsumi K"/>
            <person name="Tanaka K"/>
            <person name="Motone F"/>
            <person name="Kageyama Y"/>
            <person name="Nozu R"/>
            <person name="Adachi N"/>
            <person name="Nishimura O"/>
            <person name="Nakagawa R"/>
            <person name="Tanegashima C"/>
            <person name="Kiyatake I"/>
            <person name="Matsumoto R"/>
            <person name="Murakumo K"/>
            <person name="Nishida K"/>
            <person name="Terakita A"/>
            <person name="Kuratani S"/>
            <person name="Sato K"/>
            <person name="Hyodo S Kuraku.S."/>
        </authorList>
    </citation>
    <scope>NUCLEOTIDE SEQUENCE [LARGE SCALE GENOMIC DNA]</scope>
</reference>
<keyword evidence="2" id="KW-0132">Cell division</keyword>
<evidence type="ECO:0000256" key="9">
    <source>
        <dbReference type="ARBA" id="ARBA00023306"/>
    </source>
</evidence>
<organism evidence="14 15">
    <name type="scientific">Scyliorhinus torazame</name>
    <name type="common">Cloudy catshark</name>
    <name type="synonym">Catulus torazame</name>
    <dbReference type="NCBI Taxonomy" id="75743"/>
    <lineage>
        <taxon>Eukaryota</taxon>
        <taxon>Metazoa</taxon>
        <taxon>Chordata</taxon>
        <taxon>Craniata</taxon>
        <taxon>Vertebrata</taxon>
        <taxon>Chondrichthyes</taxon>
        <taxon>Elasmobranchii</taxon>
        <taxon>Galeomorphii</taxon>
        <taxon>Galeoidea</taxon>
        <taxon>Carcharhiniformes</taxon>
        <taxon>Scyliorhinidae</taxon>
        <taxon>Scyliorhinus</taxon>
    </lineage>
</organism>
<keyword evidence="5" id="KW-0498">Mitosis</keyword>
<accession>A0A401NLA9</accession>
<feature type="region of interest" description="Disordered" evidence="12">
    <location>
        <begin position="1"/>
        <end position="48"/>
    </location>
</feature>
<proteinExistence type="predicted"/>
<evidence type="ECO:0000259" key="13">
    <source>
        <dbReference type="SMART" id="SM00249"/>
    </source>
</evidence>
<feature type="non-terminal residue" evidence="14">
    <location>
        <position position="1"/>
    </location>
</feature>
<dbReference type="PANTHER" id="PTHR14571:SF13">
    <property type="entry name" value="PHD FINGER PROTEIN 13"/>
    <property type="match status" value="1"/>
</dbReference>
<evidence type="ECO:0000256" key="7">
    <source>
        <dbReference type="ARBA" id="ARBA00022853"/>
    </source>
</evidence>
<dbReference type="FunFam" id="3.30.40.10:FF:000039">
    <property type="entry name" value="PHD finger protein 13"/>
    <property type="match status" value="1"/>
</dbReference>
<keyword evidence="9" id="KW-0131">Cell cycle</keyword>
<dbReference type="CDD" id="cd15632">
    <property type="entry name" value="PHD_PHF13"/>
    <property type="match status" value="1"/>
</dbReference>
<evidence type="ECO:0000256" key="10">
    <source>
        <dbReference type="ARBA" id="ARBA00055120"/>
    </source>
</evidence>
<keyword evidence="3" id="KW-0479">Metal-binding</keyword>
<evidence type="ECO:0000256" key="12">
    <source>
        <dbReference type="SAM" id="MobiDB-lite"/>
    </source>
</evidence>
<sequence>REPLAQEPLAQQPSLQQPLAREPLAQQPSLQQPLAREPLAQEPLTQEPLTQQSFAQESLAQQSLTPEPLVQHPLAQEPLTQQLLTPVPLVQHPLAQEPLTDSPSTRQDSLFLRTSLTDALNETLKCEKMERQRTVFRQGKQVVFRDVDTTGNDEDIMVDSDDDSWDLVTCYCMKPFAGRPMIECNECGTWIHLSCAKIRKSNVPEVYVCQRCRDSKYDIRRSNRSRTGCRKHFLD</sequence>
<dbReference type="EMBL" id="BFAA01001195">
    <property type="protein sequence ID" value="GCB61640.1"/>
    <property type="molecule type" value="Genomic_DNA"/>
</dbReference>
<dbReference type="Proteomes" id="UP000288216">
    <property type="component" value="Unassembled WGS sequence"/>
</dbReference>
<name>A0A401NLA9_SCYTO</name>
<dbReference type="InterPro" id="IPR013083">
    <property type="entry name" value="Znf_RING/FYVE/PHD"/>
</dbReference>
<dbReference type="STRING" id="75743.A0A401NLA9"/>
<dbReference type="InterPro" id="IPR001965">
    <property type="entry name" value="Znf_PHD"/>
</dbReference>
<dbReference type="AlphaFoldDB" id="A0A401NLA9"/>
<dbReference type="SMART" id="SM00249">
    <property type="entry name" value="PHD"/>
    <property type="match status" value="1"/>
</dbReference>
<dbReference type="InterPro" id="IPR011011">
    <property type="entry name" value="Znf_FYVE_PHD"/>
</dbReference>
<dbReference type="GO" id="GO:0005654">
    <property type="term" value="C:nucleoplasm"/>
    <property type="evidence" value="ECO:0007669"/>
    <property type="project" value="UniProtKB-SubCell"/>
</dbReference>
<evidence type="ECO:0000256" key="2">
    <source>
        <dbReference type="ARBA" id="ARBA00022618"/>
    </source>
</evidence>
<evidence type="ECO:0000256" key="4">
    <source>
        <dbReference type="ARBA" id="ARBA00022771"/>
    </source>
</evidence>
<dbReference type="InterPro" id="IPR041947">
    <property type="entry name" value="PHD_PHF13"/>
</dbReference>
<keyword evidence="6" id="KW-0862">Zinc</keyword>